<keyword evidence="1" id="KW-0732">Signal</keyword>
<accession>A0A562TCI8</accession>
<protein>
    <submittedName>
        <fullName evidence="2">Type IX secretion system PorP/SprF family membrane protein</fullName>
    </submittedName>
</protein>
<dbReference type="NCBIfam" id="TIGR03519">
    <property type="entry name" value="T9SS_PorP_fam"/>
    <property type="match status" value="1"/>
</dbReference>
<comment type="caution">
    <text evidence="2">The sequence shown here is derived from an EMBL/GenBank/DDBJ whole genome shotgun (WGS) entry which is preliminary data.</text>
</comment>
<dbReference type="EMBL" id="VLLG01000002">
    <property type="protein sequence ID" value="TWI90710.1"/>
    <property type="molecule type" value="Genomic_DNA"/>
</dbReference>
<keyword evidence="3" id="KW-1185">Reference proteome</keyword>
<dbReference type="Proteomes" id="UP000316778">
    <property type="component" value="Unassembled WGS sequence"/>
</dbReference>
<gene>
    <name evidence="2" type="ORF">LX66_0070</name>
</gene>
<evidence type="ECO:0000313" key="2">
    <source>
        <dbReference type="EMBL" id="TWI90710.1"/>
    </source>
</evidence>
<name>A0A562TCI8_CHIJA</name>
<dbReference type="InterPro" id="IPR019861">
    <property type="entry name" value="PorP/SprF_Bacteroidetes"/>
</dbReference>
<feature type="chain" id="PRO_5021761445" evidence="1">
    <location>
        <begin position="26"/>
        <end position="342"/>
    </location>
</feature>
<feature type="signal peptide" evidence="1">
    <location>
        <begin position="1"/>
        <end position="25"/>
    </location>
</feature>
<organism evidence="2 3">
    <name type="scientific">Chitinophaga japonensis</name>
    <name type="common">Flexibacter japonensis</name>
    <dbReference type="NCBI Taxonomy" id="104662"/>
    <lineage>
        <taxon>Bacteria</taxon>
        <taxon>Pseudomonadati</taxon>
        <taxon>Bacteroidota</taxon>
        <taxon>Chitinophagia</taxon>
        <taxon>Chitinophagales</taxon>
        <taxon>Chitinophagaceae</taxon>
        <taxon>Chitinophaga</taxon>
    </lineage>
</organism>
<dbReference type="AlphaFoldDB" id="A0A562TCI8"/>
<proteinExistence type="predicted"/>
<dbReference type="Pfam" id="PF11751">
    <property type="entry name" value="PorP_SprF"/>
    <property type="match status" value="1"/>
</dbReference>
<sequence>MKQQVRLKYCITGMVLLFAAAQATAQDLHFSQFFNSPLTTNPANTGFIPDGNYRVGINYRNQWASVPVPYKTMSAFADFQLFRDRLEYGWVGVGGVILRDVAGSGNLSSTKVYGSVAYHQLLGQSSLLSLGFNVGSANKRVDLAKLTFGDQWNGKFFDSQLPTAEPITQSKVNYFDMQVGMNYAYFPTDNIYINGGLSVQHVNKPRESFYEGNNQIDRRYIGFLNAIIKLSDKVIANPAAYYSRQAGSRETVVGGNLAYNLSGDGTKQVFGGAYYRFDDAAVFLVGYEISRVRMMFSYDVTTSQLAASNGRRGAYEIGIIYTGLYPNRSFNSARRATLCPSF</sequence>
<evidence type="ECO:0000313" key="3">
    <source>
        <dbReference type="Proteomes" id="UP000316778"/>
    </source>
</evidence>
<reference evidence="2 3" key="1">
    <citation type="journal article" date="2013" name="Stand. Genomic Sci.">
        <title>Genomic Encyclopedia of Type Strains, Phase I: The one thousand microbial genomes (KMG-I) project.</title>
        <authorList>
            <person name="Kyrpides N.C."/>
            <person name="Woyke T."/>
            <person name="Eisen J.A."/>
            <person name="Garrity G."/>
            <person name="Lilburn T.G."/>
            <person name="Beck B.J."/>
            <person name="Whitman W.B."/>
            <person name="Hugenholtz P."/>
            <person name="Klenk H.P."/>
        </authorList>
    </citation>
    <scope>NUCLEOTIDE SEQUENCE [LARGE SCALE GENOMIC DNA]</scope>
    <source>
        <strain evidence="2 3">DSM 13484</strain>
    </source>
</reference>
<evidence type="ECO:0000256" key="1">
    <source>
        <dbReference type="SAM" id="SignalP"/>
    </source>
</evidence>